<dbReference type="Proteomes" id="UP000261580">
    <property type="component" value="Unassembled WGS sequence"/>
</dbReference>
<organism evidence="1 2">
    <name type="scientific">Neolamprologus brichardi</name>
    <name type="common">Fairy cichlid</name>
    <name type="synonym">Lamprologus brichardi</name>
    <dbReference type="NCBI Taxonomy" id="32507"/>
    <lineage>
        <taxon>Eukaryota</taxon>
        <taxon>Metazoa</taxon>
        <taxon>Chordata</taxon>
        <taxon>Craniata</taxon>
        <taxon>Vertebrata</taxon>
        <taxon>Euteleostomi</taxon>
        <taxon>Actinopterygii</taxon>
        <taxon>Neopterygii</taxon>
        <taxon>Teleostei</taxon>
        <taxon>Neoteleostei</taxon>
        <taxon>Acanthomorphata</taxon>
        <taxon>Ovalentaria</taxon>
        <taxon>Cichlomorphae</taxon>
        <taxon>Cichliformes</taxon>
        <taxon>Cichlidae</taxon>
        <taxon>African cichlids</taxon>
        <taxon>Pseudocrenilabrinae</taxon>
        <taxon>Lamprologini</taxon>
        <taxon>Neolamprologus</taxon>
    </lineage>
</organism>
<sequence length="177" mass="20309">GPPPSVITVPLVPESLLKRPFRAEKYHKEYRQMYRIRGINGVSPKASVNMLRITEPHIAWGYPDLKSVREKQRIALTDNALVNYFAILTTRYLVYLLTTCSRDTLRLLFLVPQSFLWTQCLQCQHFDRAMLGSLDLMRPSEGEMELEDYTSTASSPKVCMMSSHIRSEPSTQTRNPG</sequence>
<proteinExistence type="predicted"/>
<dbReference type="InterPro" id="IPR036919">
    <property type="entry name" value="Ribo_uL30_ferredoxin-like_sf"/>
</dbReference>
<evidence type="ECO:0000313" key="1">
    <source>
        <dbReference type="Ensembl" id="ENSNBRP00000030100.1"/>
    </source>
</evidence>
<keyword evidence="2" id="KW-1185">Reference proteome</keyword>
<dbReference type="Ensembl" id="ENSNBRT00000030868.1">
    <property type="protein sequence ID" value="ENSNBRP00000030100.1"/>
    <property type="gene ID" value="ENSNBRG00000022907.1"/>
</dbReference>
<name>A0A3Q4I137_NEOBR</name>
<dbReference type="STRING" id="32507.ENSNBRP00000030100"/>
<accession>A0A3Q4I137</accession>
<reference evidence="1" key="1">
    <citation type="submission" date="2025-08" db="UniProtKB">
        <authorList>
            <consortium name="Ensembl"/>
        </authorList>
    </citation>
    <scope>IDENTIFICATION</scope>
</reference>
<dbReference type="SUPFAM" id="SSF55129">
    <property type="entry name" value="Ribosomal protein L30p/L7e"/>
    <property type="match status" value="1"/>
</dbReference>
<evidence type="ECO:0000313" key="2">
    <source>
        <dbReference type="Proteomes" id="UP000261580"/>
    </source>
</evidence>
<protein>
    <submittedName>
        <fullName evidence="1">Uncharacterized protein</fullName>
    </submittedName>
</protein>
<reference evidence="1" key="2">
    <citation type="submission" date="2025-09" db="UniProtKB">
        <authorList>
            <consortium name="Ensembl"/>
        </authorList>
    </citation>
    <scope>IDENTIFICATION</scope>
</reference>
<dbReference type="AlphaFoldDB" id="A0A3Q4I137"/>